<evidence type="ECO:0000313" key="3">
    <source>
        <dbReference type="Proteomes" id="UP000245946"/>
    </source>
</evidence>
<dbReference type="RefSeq" id="XP_025598215.1">
    <property type="nucleotide sequence ID" value="XM_025742465.1"/>
</dbReference>
<dbReference type="AlphaFoldDB" id="A0A316Z9H4"/>
<dbReference type="GeneID" id="37270009"/>
<dbReference type="EMBL" id="KZ819293">
    <property type="protein sequence ID" value="PWN97936.1"/>
    <property type="molecule type" value="Genomic_DNA"/>
</dbReference>
<feature type="region of interest" description="Disordered" evidence="1">
    <location>
        <begin position="116"/>
        <end position="139"/>
    </location>
</feature>
<evidence type="ECO:0000256" key="1">
    <source>
        <dbReference type="SAM" id="MobiDB-lite"/>
    </source>
</evidence>
<keyword evidence="3" id="KW-1185">Reference proteome</keyword>
<organism evidence="2 3">
    <name type="scientific">Tilletiopsis washingtonensis</name>
    <dbReference type="NCBI Taxonomy" id="58919"/>
    <lineage>
        <taxon>Eukaryota</taxon>
        <taxon>Fungi</taxon>
        <taxon>Dikarya</taxon>
        <taxon>Basidiomycota</taxon>
        <taxon>Ustilaginomycotina</taxon>
        <taxon>Exobasidiomycetes</taxon>
        <taxon>Entylomatales</taxon>
        <taxon>Entylomatales incertae sedis</taxon>
        <taxon>Tilletiopsis</taxon>
    </lineage>
</organism>
<dbReference type="OrthoDB" id="10008801at2759"/>
<gene>
    <name evidence="2" type="ORF">FA09DRAFT_330103</name>
</gene>
<protein>
    <submittedName>
        <fullName evidence="2">Uncharacterized protein</fullName>
    </submittedName>
</protein>
<proteinExistence type="predicted"/>
<sequence>MFARLPIRSLPRAVAPTLRRAPVARRSLATSPVRRASEPQDPPPIMPAAMDKLLGSPKAMAAVERLMQLLESKGVDVKSGKPPSMFQLAKIAADGEVRQKVSEVMTELKDAGVDVSPEKLQQLLGGNNPFGNGSEGEKK</sequence>
<dbReference type="Proteomes" id="UP000245946">
    <property type="component" value="Unassembled WGS sequence"/>
</dbReference>
<evidence type="ECO:0000313" key="2">
    <source>
        <dbReference type="EMBL" id="PWN97936.1"/>
    </source>
</evidence>
<feature type="region of interest" description="Disordered" evidence="1">
    <location>
        <begin position="18"/>
        <end position="50"/>
    </location>
</feature>
<accession>A0A316Z9H4</accession>
<name>A0A316Z9H4_9BASI</name>
<reference evidence="2 3" key="1">
    <citation type="journal article" date="2018" name="Mol. Biol. Evol.">
        <title>Broad Genomic Sampling Reveals a Smut Pathogenic Ancestry of the Fungal Clade Ustilaginomycotina.</title>
        <authorList>
            <person name="Kijpornyongpan T."/>
            <person name="Mondo S.J."/>
            <person name="Barry K."/>
            <person name="Sandor L."/>
            <person name="Lee J."/>
            <person name="Lipzen A."/>
            <person name="Pangilinan J."/>
            <person name="LaButti K."/>
            <person name="Hainaut M."/>
            <person name="Henrissat B."/>
            <person name="Grigoriev I.V."/>
            <person name="Spatafora J.W."/>
            <person name="Aime M.C."/>
        </authorList>
    </citation>
    <scope>NUCLEOTIDE SEQUENCE [LARGE SCALE GENOMIC DNA]</scope>
    <source>
        <strain evidence="2 3">MCA 4186</strain>
    </source>
</reference>